<dbReference type="PATRIC" id="fig|69.6.peg.3829"/>
<evidence type="ECO:0000259" key="3">
    <source>
        <dbReference type="Pfam" id="PF12222"/>
    </source>
</evidence>
<accession>A0A0S2DLB6</accession>
<proteinExistence type="predicted"/>
<dbReference type="STRING" id="69.GLE_3890"/>
<dbReference type="KEGG" id="lez:GLE_3890"/>
<dbReference type="Proteomes" id="UP000061569">
    <property type="component" value="Chromosome"/>
</dbReference>
<evidence type="ECO:0000313" key="5">
    <source>
        <dbReference type="Proteomes" id="UP000061569"/>
    </source>
</evidence>
<dbReference type="InterPro" id="IPR056948">
    <property type="entry name" value="PNGaseA_N"/>
</dbReference>
<feature type="region of interest" description="Disordered" evidence="1">
    <location>
        <begin position="514"/>
        <end position="539"/>
    </location>
</feature>
<dbReference type="AlphaFoldDB" id="A0A0S2DLB6"/>
<keyword evidence="2" id="KW-0732">Signal</keyword>
<evidence type="ECO:0000313" key="4">
    <source>
        <dbReference type="EMBL" id="ALN59233.1"/>
    </source>
</evidence>
<gene>
    <name evidence="4" type="ORF">GLE_3890</name>
</gene>
<dbReference type="InterPro" id="IPR021102">
    <property type="entry name" value="PNGase_A"/>
</dbReference>
<evidence type="ECO:0000256" key="2">
    <source>
        <dbReference type="SAM" id="SignalP"/>
    </source>
</evidence>
<organism evidence="4 5">
    <name type="scientific">Lysobacter enzymogenes</name>
    <dbReference type="NCBI Taxonomy" id="69"/>
    <lineage>
        <taxon>Bacteria</taxon>
        <taxon>Pseudomonadati</taxon>
        <taxon>Pseudomonadota</taxon>
        <taxon>Gammaproteobacteria</taxon>
        <taxon>Lysobacterales</taxon>
        <taxon>Lysobacteraceae</taxon>
        <taxon>Lysobacter</taxon>
    </lineage>
</organism>
<evidence type="ECO:0000256" key="1">
    <source>
        <dbReference type="SAM" id="MobiDB-lite"/>
    </source>
</evidence>
<reference evidence="4 5" key="1">
    <citation type="submission" date="2015-11" db="EMBL/GenBank/DDBJ databases">
        <title>Genome sequences of Lysobacter enzymogenes strain C3 and Lysobacter antibioticus ATCC 29479.</title>
        <authorList>
            <person name="Kobayashi D.Y."/>
        </authorList>
    </citation>
    <scope>NUCLEOTIDE SEQUENCE [LARGE SCALE GENOMIC DNA]</scope>
    <source>
        <strain evidence="4 5">C3</strain>
    </source>
</reference>
<feature type="signal peptide" evidence="2">
    <location>
        <begin position="1"/>
        <end position="45"/>
    </location>
</feature>
<dbReference type="OrthoDB" id="3275185at2"/>
<dbReference type="EMBL" id="CP013140">
    <property type="protein sequence ID" value="ALN59233.1"/>
    <property type="molecule type" value="Genomic_DNA"/>
</dbReference>
<sequence length="565" mass="61772">MPARPAVRPNPGLATNANPPYRSARWRECALALALLGLNAAPALAADEFGSDWDDPRTADPAVARPDTRSCTVPILDTAFADFEWHLGQIAPPAACPGPWSKVVLEMDGQVKGVQYDRLGHMEIGGVTVFSTSTPEPSRDGIAWRVEKDLSDYAALLKTPQQVRMALGNVVNDTYTGVIYVQARVVFYNADRRHPAVASADRVAPLANARRDGGDLVGDYTLPANATRWLGEVYATGSGGGCEEFWYFTAPPEANYSCPAQHGAYREVQVLIDGRVAGIAMPYPHIYTGGWSNPFLWYVLPAPRAFNIEPIRYDLTPFIGLVNDGRAHEVRFRVANLPDGASGWTLQPNLQAWTDPRRGATGGRLLSYELTPLAARSNYSAKPDGTFQVDTRGGHRLRATGYVDTAKGREYTTVERIVGNDGLHTWGADENPDGIKAQWNDTQTVTRLGRGLPTVSTLAQRFGFDGAISVVPSGSAQRIVTTMKIFDDADLLQSPGRGQPAAAQVKRNRFEGEAGWNYGVPRPERHATGHSTQRHRSYGTQGCYDREISQRNGFIETDRYRCGTP</sequence>
<dbReference type="Pfam" id="PF12222">
    <property type="entry name" value="PNGaseA"/>
    <property type="match status" value="1"/>
</dbReference>
<dbReference type="PANTHER" id="PTHR31104">
    <property type="entry name" value="PEPTIDE-N4-(N-ACETYL-BETA-GLUCOSAMINYL)ASPARAGINE AMIDASE A PROTEIN"/>
    <property type="match status" value="1"/>
</dbReference>
<protein>
    <recommendedName>
        <fullName evidence="3">Peptide N-acetyl-beta-D-glucosaminyl asparaginase amidase A N-terminal domain-containing protein</fullName>
    </recommendedName>
</protein>
<name>A0A0S2DLB6_LYSEN</name>
<feature type="chain" id="PRO_5006595388" description="Peptide N-acetyl-beta-D-glucosaminyl asparaginase amidase A N-terminal domain-containing protein" evidence="2">
    <location>
        <begin position="46"/>
        <end position="565"/>
    </location>
</feature>
<feature type="domain" description="Peptide N-acetyl-beta-D-glucosaminyl asparaginase amidase A N-terminal" evidence="3">
    <location>
        <begin position="69"/>
        <end position="366"/>
    </location>
</feature>